<dbReference type="GO" id="GO:0102155">
    <property type="term" value="F:S-sulfolactate dehydrogenase activity"/>
    <property type="evidence" value="ECO:0007669"/>
    <property type="project" value="UniProtKB-EC"/>
</dbReference>
<dbReference type="PANTHER" id="PTHR43333:SF1">
    <property type="entry name" value="D-ISOMER SPECIFIC 2-HYDROXYACID DEHYDROGENASE NAD-BINDING DOMAIN-CONTAINING PROTEIN"/>
    <property type="match status" value="1"/>
</dbReference>
<dbReference type="EMBL" id="LR743507">
    <property type="protein sequence ID" value="CAA2104139.1"/>
    <property type="molecule type" value="Genomic_DNA"/>
</dbReference>
<proteinExistence type="predicted"/>
<evidence type="ECO:0000313" key="4">
    <source>
        <dbReference type="EMBL" id="CAA2104139.1"/>
    </source>
</evidence>
<dbReference type="Pfam" id="PF02826">
    <property type="entry name" value="2-Hacid_dh_C"/>
    <property type="match status" value="1"/>
</dbReference>
<gene>
    <name evidence="4" type="primary">slcC_1</name>
    <name evidence="4" type="ORF">VVAX_02615</name>
</gene>
<name>A0A679JCJ6_VARPD</name>
<dbReference type="InterPro" id="IPR036291">
    <property type="entry name" value="NAD(P)-bd_dom_sf"/>
</dbReference>
<dbReference type="AlphaFoldDB" id="A0A679JCJ6"/>
<dbReference type="GO" id="GO:0051287">
    <property type="term" value="F:NAD binding"/>
    <property type="evidence" value="ECO:0007669"/>
    <property type="project" value="InterPro"/>
</dbReference>
<evidence type="ECO:0000259" key="3">
    <source>
        <dbReference type="Pfam" id="PF02826"/>
    </source>
</evidence>
<dbReference type="EC" id="1.1.1.310" evidence="4"/>
<sequence>MEEHRSRVGRDGRMSAPLRILMTEAAALQAGTGLAEALAGRAHVVVAEGADADVAFVSRDVTGLSTKHELLPHTRRFHDALRHAPSLRWVHAHSSGADRPVYGELRARGVEVTTSSGANAGVVVQTALAGVLMLARRFPQLLAAQRDKTWAPLVGSGLPRDLAGQTAVIVGWGPIGQGLGALLSALGLRVVSVRSSAGAALAPAVESVRFEDIGRVLPRADWLLLACPLTERTRGLVDAAALALLPPGARLVNVARGEVVDEAALIEALRGGALAGAYLDVFAHEPLPADSPLWSLPNVIVTPHTAGHSDGNEARVAALFLDNLRRWNAGLPLLNRVA</sequence>
<dbReference type="PROSITE" id="PS00671">
    <property type="entry name" value="D_2_HYDROXYACID_DH_3"/>
    <property type="match status" value="1"/>
</dbReference>
<evidence type="ECO:0000256" key="1">
    <source>
        <dbReference type="ARBA" id="ARBA00023002"/>
    </source>
</evidence>
<dbReference type="CDD" id="cd05300">
    <property type="entry name" value="2-Hacid_dh_1"/>
    <property type="match status" value="1"/>
</dbReference>
<accession>A0A679JCJ6</accession>
<dbReference type="PANTHER" id="PTHR43333">
    <property type="entry name" value="2-HACID_DH_C DOMAIN-CONTAINING PROTEIN"/>
    <property type="match status" value="1"/>
</dbReference>
<reference evidence="4" key="1">
    <citation type="submission" date="2019-12" db="EMBL/GenBank/DDBJ databases">
        <authorList>
            <person name="Cremers G."/>
        </authorList>
    </citation>
    <scope>NUCLEOTIDE SEQUENCE</scope>
    <source>
        <strain evidence="4">Vvax</strain>
    </source>
</reference>
<dbReference type="InterPro" id="IPR006140">
    <property type="entry name" value="D-isomer_DH_NAD-bd"/>
</dbReference>
<dbReference type="InterPro" id="IPR029753">
    <property type="entry name" value="D-isomer_DH_CS"/>
</dbReference>
<dbReference type="SUPFAM" id="SSF51735">
    <property type="entry name" value="NAD(P)-binding Rossmann-fold domains"/>
    <property type="match status" value="1"/>
</dbReference>
<keyword evidence="1 4" id="KW-0560">Oxidoreductase</keyword>
<protein>
    <submittedName>
        <fullName evidence="4">(S)-sulfolactate dehydrogenase</fullName>
        <ecNumber evidence="4">1.1.1.310</ecNumber>
    </submittedName>
</protein>
<evidence type="ECO:0000256" key="2">
    <source>
        <dbReference type="ARBA" id="ARBA00023027"/>
    </source>
</evidence>
<feature type="domain" description="D-isomer specific 2-hydroxyacid dehydrogenase NAD-binding" evidence="3">
    <location>
        <begin position="129"/>
        <end position="306"/>
    </location>
</feature>
<dbReference type="Gene3D" id="3.40.50.720">
    <property type="entry name" value="NAD(P)-binding Rossmann-like Domain"/>
    <property type="match status" value="2"/>
</dbReference>
<keyword evidence="2" id="KW-0520">NAD</keyword>
<organism evidence="4">
    <name type="scientific">Variovorax paradoxus</name>
    <dbReference type="NCBI Taxonomy" id="34073"/>
    <lineage>
        <taxon>Bacteria</taxon>
        <taxon>Pseudomonadati</taxon>
        <taxon>Pseudomonadota</taxon>
        <taxon>Betaproteobacteria</taxon>
        <taxon>Burkholderiales</taxon>
        <taxon>Comamonadaceae</taxon>
        <taxon>Variovorax</taxon>
    </lineage>
</organism>
<dbReference type="SUPFAM" id="SSF52283">
    <property type="entry name" value="Formate/glycerate dehydrogenase catalytic domain-like"/>
    <property type="match status" value="1"/>
</dbReference>